<sequence length="605" mass="67527">MITKATLAENLGQEILAKIKAKNITKVQPEVSLSSKSLEQILIEEFQLTQAQWNEAYDEHSNTLKSIFEILIENEVIQESELLKAYAKHLNLEYLDNFPFHEINPKLIQKLSISFCLQNMFVPISEDDLNVTVVVTNPLDTVSIDDLRVLLNKNIKRIVAPKDLVEAAINNVFERQELVDQNKGLGSDDDIEGIEGLDVAHNLLQDNEEAPVRKEVTAIIRRSITEKASDIHIEPFEDRVSVRFRIDGRLKEVRVIPKKYQSSVSTRIKILAKLNIAESRLPQDGRITLKVGTREIDVRVSTLPIKFGERIVLRILDKSGGLPYLDDIGMPKSLLKNFKQVINQKHGIVLVTGPTGSGKTTTLASALMHINKPDVSIITVEDPVEIQLPGVSQVEVNEKAGLTFAAALRSILRQNPNIILIGEIRDAETAQIAVQASITGHLVFSTLHTNDTAASVTRLVDFGIEPFQITTSVVAILAVRLVRKVCFQCREETQHTAEELELIGLTKKDSHGKTFYKAKEGGCPACKTTGYSGRIGIYELLIFDEPVRNFVLKSSDGASLKKMCVQRGMKTLRDSAQERFLNGETTLEEALYATQSEHEQQQEVI</sequence>
<organism evidence="5 6">
    <name type="scientific">Spirobacillus cienkowskii</name>
    <dbReference type="NCBI Taxonomy" id="495820"/>
    <lineage>
        <taxon>Bacteria</taxon>
        <taxon>Pseudomonadati</taxon>
        <taxon>Bdellovibrionota</taxon>
        <taxon>Oligoflexia</taxon>
        <taxon>Silvanigrellales</taxon>
        <taxon>Spirobacillus</taxon>
    </lineage>
</organism>
<keyword evidence="6" id="KW-1185">Reference proteome</keyword>
<proteinExistence type="inferred from homology"/>
<evidence type="ECO:0000313" key="5">
    <source>
        <dbReference type="EMBL" id="RDB35686.1"/>
    </source>
</evidence>
<evidence type="ECO:0000256" key="3">
    <source>
        <dbReference type="ARBA" id="ARBA00022840"/>
    </source>
</evidence>
<dbReference type="InterPro" id="IPR037257">
    <property type="entry name" value="T2SS_E_N_sf"/>
</dbReference>
<dbReference type="Gene3D" id="3.30.450.90">
    <property type="match status" value="1"/>
</dbReference>
<comment type="caution">
    <text evidence="5">The sequence shown here is derived from an EMBL/GenBank/DDBJ whole genome shotgun (WGS) entry which is preliminary data.</text>
</comment>
<evidence type="ECO:0000313" key="6">
    <source>
        <dbReference type="Proteomes" id="UP000253934"/>
    </source>
</evidence>
<dbReference type="Proteomes" id="UP000253934">
    <property type="component" value="Unassembled WGS sequence"/>
</dbReference>
<reference evidence="5" key="1">
    <citation type="submission" date="2018-04" db="EMBL/GenBank/DDBJ databases">
        <title>Draft genome sequence of the Candidatus Spirobacillus cienkowskii, a pathogen of freshwater Daphnia species, reconstructed from hemolymph metagenomic reads.</title>
        <authorList>
            <person name="Bresciani L."/>
            <person name="Lemos L.N."/>
            <person name="Wale N."/>
            <person name="Lin J.Y."/>
            <person name="Fernandes G.R."/>
            <person name="Duffy M.A."/>
            <person name="Rodrigues J.M."/>
        </authorList>
    </citation>
    <scope>NUCLEOTIDE SEQUENCE [LARGE SCALE GENOMIC DNA]</scope>
    <source>
        <strain evidence="5">Binning01</strain>
    </source>
</reference>
<dbReference type="SUPFAM" id="SSF160246">
    <property type="entry name" value="EspE N-terminal domain-like"/>
    <property type="match status" value="1"/>
</dbReference>
<dbReference type="EMBL" id="QOVW01000078">
    <property type="protein sequence ID" value="RDB35686.1"/>
    <property type="molecule type" value="Genomic_DNA"/>
</dbReference>
<evidence type="ECO:0000259" key="4">
    <source>
        <dbReference type="SMART" id="SM00382"/>
    </source>
</evidence>
<dbReference type="FunFam" id="3.40.50.300:FF:000398">
    <property type="entry name" value="Type IV pilus assembly ATPase PilB"/>
    <property type="match status" value="1"/>
</dbReference>
<keyword evidence="2" id="KW-0547">Nucleotide-binding</keyword>
<dbReference type="Pfam" id="PF05157">
    <property type="entry name" value="MshEN"/>
    <property type="match status" value="1"/>
</dbReference>
<keyword evidence="3" id="KW-0067">ATP-binding</keyword>
<gene>
    <name evidence="5" type="ORF">DCC88_08995</name>
</gene>
<dbReference type="Gene3D" id="3.40.50.300">
    <property type="entry name" value="P-loop containing nucleotide triphosphate hydrolases"/>
    <property type="match status" value="1"/>
</dbReference>
<feature type="domain" description="AAA+ ATPase" evidence="4">
    <location>
        <begin position="345"/>
        <end position="466"/>
    </location>
</feature>
<dbReference type="GO" id="GO:0005886">
    <property type="term" value="C:plasma membrane"/>
    <property type="evidence" value="ECO:0007669"/>
    <property type="project" value="TreeGrafter"/>
</dbReference>
<dbReference type="SMART" id="SM00382">
    <property type="entry name" value="AAA"/>
    <property type="match status" value="1"/>
</dbReference>
<protein>
    <submittedName>
        <fullName evidence="5">Type II secretion system protein GspE</fullName>
    </submittedName>
</protein>
<evidence type="ECO:0000256" key="2">
    <source>
        <dbReference type="ARBA" id="ARBA00022741"/>
    </source>
</evidence>
<dbReference type="InterPro" id="IPR003593">
    <property type="entry name" value="AAA+_ATPase"/>
</dbReference>
<dbReference type="AlphaFoldDB" id="A0A369KWY3"/>
<dbReference type="InterPro" id="IPR027417">
    <property type="entry name" value="P-loop_NTPase"/>
</dbReference>
<dbReference type="GO" id="GO:0005524">
    <property type="term" value="F:ATP binding"/>
    <property type="evidence" value="ECO:0007669"/>
    <property type="project" value="UniProtKB-KW"/>
</dbReference>
<dbReference type="PANTHER" id="PTHR30258">
    <property type="entry name" value="TYPE II SECRETION SYSTEM PROTEIN GSPE-RELATED"/>
    <property type="match status" value="1"/>
</dbReference>
<dbReference type="InterPro" id="IPR001482">
    <property type="entry name" value="T2SS/T4SS_dom"/>
</dbReference>
<dbReference type="GO" id="GO:0016887">
    <property type="term" value="F:ATP hydrolysis activity"/>
    <property type="evidence" value="ECO:0007669"/>
    <property type="project" value="TreeGrafter"/>
</dbReference>
<evidence type="ECO:0000256" key="1">
    <source>
        <dbReference type="ARBA" id="ARBA00006611"/>
    </source>
</evidence>
<dbReference type="InterPro" id="IPR007831">
    <property type="entry name" value="T2SS_GspE_N"/>
</dbReference>
<dbReference type="PANTHER" id="PTHR30258:SF2">
    <property type="entry name" value="COMG OPERON PROTEIN 1"/>
    <property type="match status" value="1"/>
</dbReference>
<name>A0A369KWY3_9BACT</name>
<dbReference type="Gene3D" id="3.30.300.160">
    <property type="entry name" value="Type II secretion system, protein E, N-terminal domain"/>
    <property type="match status" value="1"/>
</dbReference>
<dbReference type="RefSeq" id="WP_338637257.1">
    <property type="nucleotide sequence ID" value="NZ_CP146516.1"/>
</dbReference>
<dbReference type="Pfam" id="PF00437">
    <property type="entry name" value="T2SSE"/>
    <property type="match status" value="1"/>
</dbReference>
<accession>A0A369KWY3</accession>
<dbReference type="CDD" id="cd01129">
    <property type="entry name" value="PulE-GspE-like"/>
    <property type="match status" value="1"/>
</dbReference>
<comment type="similarity">
    <text evidence="1">Belongs to the GSP E family.</text>
</comment>
<dbReference type="FunFam" id="3.30.450.90:FF:000001">
    <property type="entry name" value="Type II secretion system ATPase GspE"/>
    <property type="match status" value="1"/>
</dbReference>
<dbReference type="SUPFAM" id="SSF52540">
    <property type="entry name" value="P-loop containing nucleoside triphosphate hydrolases"/>
    <property type="match status" value="1"/>
</dbReference>